<dbReference type="PANTHER" id="PTHR45819:SF5">
    <property type="entry name" value="CENTAURIN-GAMMA-1A"/>
    <property type="match status" value="1"/>
</dbReference>
<dbReference type="PANTHER" id="PTHR45819">
    <property type="entry name" value="CENTAURIN-GAMMA-1A"/>
    <property type="match status" value="1"/>
</dbReference>
<keyword evidence="3" id="KW-0863">Zinc-finger</keyword>
<name>A0ABM1F0V8_PRICU</name>
<dbReference type="Gene3D" id="1.25.40.20">
    <property type="entry name" value="Ankyrin repeat-containing domain"/>
    <property type="match status" value="1"/>
</dbReference>
<evidence type="ECO:0000256" key="3">
    <source>
        <dbReference type="ARBA" id="ARBA00022771"/>
    </source>
</evidence>
<keyword evidence="4" id="KW-0862">Zinc</keyword>
<keyword evidence="5" id="KW-0040">ANK repeat</keyword>
<dbReference type="PROSITE" id="PS50297">
    <property type="entry name" value="ANK_REP_REGION"/>
    <property type="match status" value="1"/>
</dbReference>
<dbReference type="Gene3D" id="1.10.220.150">
    <property type="entry name" value="Arf GTPase activating protein"/>
    <property type="match status" value="1"/>
</dbReference>
<dbReference type="RefSeq" id="XP_014678079.1">
    <property type="nucleotide sequence ID" value="XM_014822593.1"/>
</dbReference>
<gene>
    <name evidence="8" type="primary">LOC106817885</name>
</gene>
<proteinExistence type="predicted"/>
<dbReference type="Proteomes" id="UP000695022">
    <property type="component" value="Unplaced"/>
</dbReference>
<dbReference type="InterPro" id="IPR001164">
    <property type="entry name" value="ArfGAP_dom"/>
</dbReference>
<dbReference type="Pfam" id="PF01412">
    <property type="entry name" value="ArfGap"/>
    <property type="match status" value="1"/>
</dbReference>
<dbReference type="PROSITE" id="PS50088">
    <property type="entry name" value="ANK_REPEAT"/>
    <property type="match status" value="1"/>
</dbReference>
<evidence type="ECO:0000313" key="8">
    <source>
        <dbReference type="RefSeq" id="XP_014678079.1"/>
    </source>
</evidence>
<evidence type="ECO:0000313" key="7">
    <source>
        <dbReference type="Proteomes" id="UP000695022"/>
    </source>
</evidence>
<evidence type="ECO:0000259" key="6">
    <source>
        <dbReference type="Pfam" id="PF01412"/>
    </source>
</evidence>
<reference evidence="8" key="1">
    <citation type="submission" date="2025-08" db="UniProtKB">
        <authorList>
            <consortium name="RefSeq"/>
        </authorList>
    </citation>
    <scope>IDENTIFICATION</scope>
</reference>
<keyword evidence="1" id="KW-0343">GTPase activation</keyword>
<protein>
    <submittedName>
        <fullName evidence="8">Arf-GAP with GTPase, ANK repeat and PH domain-containing protein 11-like</fullName>
    </submittedName>
</protein>
<dbReference type="GeneID" id="106817885"/>
<dbReference type="InterPro" id="IPR038508">
    <property type="entry name" value="ArfGAP_dom_sf"/>
</dbReference>
<organism evidence="7 8">
    <name type="scientific">Priapulus caudatus</name>
    <name type="common">Priapulid worm</name>
    <dbReference type="NCBI Taxonomy" id="37621"/>
    <lineage>
        <taxon>Eukaryota</taxon>
        <taxon>Metazoa</taxon>
        <taxon>Ecdysozoa</taxon>
        <taxon>Scalidophora</taxon>
        <taxon>Priapulida</taxon>
        <taxon>Priapulimorpha</taxon>
        <taxon>Priapulimorphida</taxon>
        <taxon>Priapulidae</taxon>
        <taxon>Priapulus</taxon>
    </lineage>
</organism>
<feature type="domain" description="Arf-GAP" evidence="6">
    <location>
        <begin position="2"/>
        <end position="51"/>
    </location>
</feature>
<dbReference type="InterPro" id="IPR037278">
    <property type="entry name" value="ARFGAP/RecO"/>
</dbReference>
<keyword evidence="7" id="KW-1185">Reference proteome</keyword>
<dbReference type="Pfam" id="PF12796">
    <property type="entry name" value="Ank_2"/>
    <property type="match status" value="1"/>
</dbReference>
<dbReference type="SUPFAM" id="SSF48403">
    <property type="entry name" value="Ankyrin repeat"/>
    <property type="match status" value="1"/>
</dbReference>
<evidence type="ECO:0000256" key="4">
    <source>
        <dbReference type="ARBA" id="ARBA00022833"/>
    </source>
</evidence>
<keyword evidence="2" id="KW-0479">Metal-binding</keyword>
<dbReference type="SMART" id="SM00248">
    <property type="entry name" value="ANK"/>
    <property type="match status" value="2"/>
</dbReference>
<dbReference type="InterPro" id="IPR036770">
    <property type="entry name" value="Ankyrin_rpt-contain_sf"/>
</dbReference>
<sequence length="190" mass="20451">SELVKVMLSIGNSLANSVWEVHIRGKGKPNPSSSREEKEKWIRSKYEHHEYLPGPPLSNVPLGQQLLEAVCKGDLRGVILLLAHAKPEQVNSTVSGRDRRTPLHLSCALGNVVITQLLIWYGANVAAVDQEGRNPLIYARNSGSSECVTILVNNGCPDAAVAGGGTLPRRKGSVTRNSGDVFDKLPASVI</sequence>
<evidence type="ECO:0000256" key="2">
    <source>
        <dbReference type="ARBA" id="ARBA00022723"/>
    </source>
</evidence>
<accession>A0ABM1F0V8</accession>
<dbReference type="InterPro" id="IPR051282">
    <property type="entry name" value="Arf-GAP_GTPase_ANK_PH"/>
</dbReference>
<feature type="repeat" description="ANK" evidence="5">
    <location>
        <begin position="98"/>
        <end position="130"/>
    </location>
</feature>
<evidence type="ECO:0000256" key="5">
    <source>
        <dbReference type="PROSITE-ProRule" id="PRU00023"/>
    </source>
</evidence>
<feature type="non-terminal residue" evidence="8">
    <location>
        <position position="1"/>
    </location>
</feature>
<dbReference type="SUPFAM" id="SSF57863">
    <property type="entry name" value="ArfGap/RecO-like zinc finger"/>
    <property type="match status" value="1"/>
</dbReference>
<evidence type="ECO:0000256" key="1">
    <source>
        <dbReference type="ARBA" id="ARBA00022468"/>
    </source>
</evidence>
<dbReference type="InterPro" id="IPR002110">
    <property type="entry name" value="Ankyrin_rpt"/>
</dbReference>